<gene>
    <name evidence="1" type="ORF">LEA_15129</name>
</gene>
<dbReference type="AlphaFoldDB" id="K1SKC3"/>
<accession>K1SKC3</accession>
<organism evidence="1">
    <name type="scientific">human gut metagenome</name>
    <dbReference type="NCBI Taxonomy" id="408170"/>
    <lineage>
        <taxon>unclassified sequences</taxon>
        <taxon>metagenomes</taxon>
        <taxon>organismal metagenomes</taxon>
    </lineage>
</organism>
<feature type="non-terminal residue" evidence="1">
    <location>
        <position position="1"/>
    </location>
</feature>
<evidence type="ECO:0000313" key="1">
    <source>
        <dbReference type="EMBL" id="EKC55859.1"/>
    </source>
</evidence>
<name>K1SKC3_9ZZZZ</name>
<dbReference type="Pfam" id="PF14121">
    <property type="entry name" value="Porin_10"/>
    <property type="match status" value="1"/>
</dbReference>
<proteinExistence type="predicted"/>
<dbReference type="InterPro" id="IPR025631">
    <property type="entry name" value="Porin_10"/>
</dbReference>
<comment type="caution">
    <text evidence="1">The sequence shown here is derived from an EMBL/GenBank/DDBJ whole genome shotgun (WGS) entry which is preliminary data.</text>
</comment>
<sequence length="244" mass="28087">NRVFIQAQPWDRNGVVGTVNGGVGLDLHTYSQFRLDSYLNGKYEKVGKSSYFVYGSVEGKIKKYVDWGADAKFYPSGYRGGDVSFGANLALTGYIRKRPLILEGRFRMETRSPDYWQENLFSNHYVWLTPLRKENETRFEVAFRVPDYAFEVGVWQGIVTDKIYYGADSQIAQDNGSVSVTSVYARKDFRIAGLHLDHKVLLQWSTNHRVIPVPLVSAFLSYYYEFWAVRNVLRVQFGVDGHFN</sequence>
<protein>
    <submittedName>
        <fullName evidence="1">Uncharacterized protein</fullName>
    </submittedName>
</protein>
<dbReference type="EMBL" id="AJWY01010321">
    <property type="protein sequence ID" value="EKC55859.1"/>
    <property type="molecule type" value="Genomic_DNA"/>
</dbReference>
<reference evidence="1" key="1">
    <citation type="journal article" date="2013" name="Environ. Microbiol.">
        <title>Microbiota from the distal guts of lean and obese adolescents exhibit partial functional redundancy besides clear differences in community structure.</title>
        <authorList>
            <person name="Ferrer M."/>
            <person name="Ruiz A."/>
            <person name="Lanza F."/>
            <person name="Haange S.B."/>
            <person name="Oberbach A."/>
            <person name="Till H."/>
            <person name="Bargiela R."/>
            <person name="Campoy C."/>
            <person name="Segura M.T."/>
            <person name="Richter M."/>
            <person name="von Bergen M."/>
            <person name="Seifert J."/>
            <person name="Suarez A."/>
        </authorList>
    </citation>
    <scope>NUCLEOTIDE SEQUENCE</scope>
</reference>
<feature type="non-terminal residue" evidence="1">
    <location>
        <position position="244"/>
    </location>
</feature>